<keyword evidence="5" id="KW-0862">Zinc</keyword>
<evidence type="ECO:0000256" key="8">
    <source>
        <dbReference type="SAM" id="MobiDB-lite"/>
    </source>
</evidence>
<proteinExistence type="predicted"/>
<keyword evidence="11" id="KW-1185">Reference proteome</keyword>
<dbReference type="EnsemblMetazoa" id="XM_022810019">
    <property type="protein sequence ID" value="XP_022665754"/>
    <property type="gene ID" value="LOC111252332"/>
</dbReference>
<dbReference type="Pfam" id="PF20826">
    <property type="entry name" value="PHD_5"/>
    <property type="match status" value="1"/>
</dbReference>
<keyword evidence="3" id="KW-0677">Repeat</keyword>
<dbReference type="InterPro" id="IPR001965">
    <property type="entry name" value="Znf_PHD"/>
</dbReference>
<feature type="domain" description="C2H2-type" evidence="9">
    <location>
        <begin position="287"/>
        <end position="317"/>
    </location>
</feature>
<accession>A0A7M7KEU6</accession>
<name>A0A7M7KEU6_VARDE</name>
<evidence type="ECO:0000313" key="10">
    <source>
        <dbReference type="EnsemblMetazoa" id="XP_022665754"/>
    </source>
</evidence>
<evidence type="ECO:0000256" key="1">
    <source>
        <dbReference type="ARBA" id="ARBA00004123"/>
    </source>
</evidence>
<keyword evidence="2" id="KW-0479">Metal-binding</keyword>
<feature type="compositionally biased region" description="Basic residues" evidence="8">
    <location>
        <begin position="58"/>
        <end position="71"/>
    </location>
</feature>
<evidence type="ECO:0000313" key="11">
    <source>
        <dbReference type="Proteomes" id="UP000594260"/>
    </source>
</evidence>
<feature type="compositionally biased region" description="Basic and acidic residues" evidence="8">
    <location>
        <begin position="352"/>
        <end position="366"/>
    </location>
</feature>
<dbReference type="GO" id="GO:0006357">
    <property type="term" value="P:regulation of transcription by RNA polymerase II"/>
    <property type="evidence" value="ECO:0007669"/>
    <property type="project" value="TreeGrafter"/>
</dbReference>
<dbReference type="Gene3D" id="2.30.30.140">
    <property type="match status" value="1"/>
</dbReference>
<dbReference type="SUPFAM" id="SSF63748">
    <property type="entry name" value="Tudor/PWWP/MBT"/>
    <property type="match status" value="1"/>
</dbReference>
<dbReference type="KEGG" id="vde:111252332"/>
<dbReference type="InParanoid" id="A0A7M7KEU6"/>
<dbReference type="GO" id="GO:0005634">
    <property type="term" value="C:nucleus"/>
    <property type="evidence" value="ECO:0007669"/>
    <property type="project" value="UniProtKB-SubCell"/>
</dbReference>
<dbReference type="SUPFAM" id="SSF57903">
    <property type="entry name" value="FYVE/PHD zinc finger"/>
    <property type="match status" value="1"/>
</dbReference>
<organism evidence="10 11">
    <name type="scientific">Varroa destructor</name>
    <name type="common">Honeybee mite</name>
    <dbReference type="NCBI Taxonomy" id="109461"/>
    <lineage>
        <taxon>Eukaryota</taxon>
        <taxon>Metazoa</taxon>
        <taxon>Ecdysozoa</taxon>
        <taxon>Arthropoda</taxon>
        <taxon>Chelicerata</taxon>
        <taxon>Arachnida</taxon>
        <taxon>Acari</taxon>
        <taxon>Parasitiformes</taxon>
        <taxon>Mesostigmata</taxon>
        <taxon>Gamasina</taxon>
        <taxon>Dermanyssoidea</taxon>
        <taxon>Varroidae</taxon>
        <taxon>Varroa</taxon>
    </lineage>
</organism>
<dbReference type="InterPro" id="IPR011011">
    <property type="entry name" value="Znf_FYVE_PHD"/>
</dbReference>
<evidence type="ECO:0000259" key="9">
    <source>
        <dbReference type="PROSITE" id="PS50157"/>
    </source>
</evidence>
<dbReference type="InterPro" id="IPR013083">
    <property type="entry name" value="Znf_RING/FYVE/PHD"/>
</dbReference>
<dbReference type="Gene3D" id="3.30.40.10">
    <property type="entry name" value="Zinc/RING finger domain, C3HC4 (zinc finger)"/>
    <property type="match status" value="1"/>
</dbReference>
<feature type="compositionally biased region" description="Low complexity" evidence="8">
    <location>
        <begin position="113"/>
        <end position="125"/>
    </location>
</feature>
<feature type="region of interest" description="Disordered" evidence="8">
    <location>
        <begin position="513"/>
        <end position="615"/>
    </location>
</feature>
<evidence type="ECO:0000256" key="6">
    <source>
        <dbReference type="ARBA" id="ARBA00023242"/>
    </source>
</evidence>
<evidence type="ECO:0000256" key="4">
    <source>
        <dbReference type="ARBA" id="ARBA00022771"/>
    </source>
</evidence>
<dbReference type="PANTHER" id="PTHR15856">
    <property type="entry name" value="PHD FINGER PROTEIN 20-RELATED"/>
    <property type="match status" value="1"/>
</dbReference>
<feature type="compositionally biased region" description="Low complexity" evidence="8">
    <location>
        <begin position="157"/>
        <end position="168"/>
    </location>
</feature>
<dbReference type="PANTHER" id="PTHR15856:SF51">
    <property type="entry name" value="MBD-R2"/>
    <property type="match status" value="1"/>
</dbReference>
<dbReference type="PROSITE" id="PS01359">
    <property type="entry name" value="ZF_PHD_1"/>
    <property type="match status" value="1"/>
</dbReference>
<feature type="compositionally biased region" description="Polar residues" evidence="8">
    <location>
        <begin position="517"/>
        <end position="527"/>
    </location>
</feature>
<dbReference type="GO" id="GO:0008270">
    <property type="term" value="F:zinc ion binding"/>
    <property type="evidence" value="ECO:0007669"/>
    <property type="project" value="UniProtKB-KW"/>
</dbReference>
<evidence type="ECO:0000256" key="7">
    <source>
        <dbReference type="PROSITE-ProRule" id="PRU00042"/>
    </source>
</evidence>
<feature type="compositionally biased region" description="Basic and acidic residues" evidence="8">
    <location>
        <begin position="227"/>
        <end position="239"/>
    </location>
</feature>
<feature type="compositionally biased region" description="Basic and acidic residues" evidence="8">
    <location>
        <begin position="198"/>
        <end position="220"/>
    </location>
</feature>
<dbReference type="RefSeq" id="XP_022665754.1">
    <property type="nucleotide sequence ID" value="XM_022810019.1"/>
</dbReference>
<dbReference type="OrthoDB" id="161570at2759"/>
<reference evidence="10" key="1">
    <citation type="submission" date="2021-01" db="UniProtKB">
        <authorList>
            <consortium name="EnsemblMetazoa"/>
        </authorList>
    </citation>
    <scope>IDENTIFICATION</scope>
</reference>
<feature type="compositionally biased region" description="Basic and acidic residues" evidence="8">
    <location>
        <begin position="555"/>
        <end position="568"/>
    </location>
</feature>
<evidence type="ECO:0000256" key="3">
    <source>
        <dbReference type="ARBA" id="ARBA00022737"/>
    </source>
</evidence>
<dbReference type="InterPro" id="IPR043449">
    <property type="entry name" value="PHF20-like"/>
</dbReference>
<dbReference type="AlphaFoldDB" id="A0A7M7KEU6"/>
<evidence type="ECO:0000256" key="5">
    <source>
        <dbReference type="ARBA" id="ARBA00022833"/>
    </source>
</evidence>
<keyword evidence="4 7" id="KW-0863">Zinc-finger</keyword>
<dbReference type="InterPro" id="IPR019786">
    <property type="entry name" value="Zinc_finger_PHD-type_CS"/>
</dbReference>
<protein>
    <recommendedName>
        <fullName evidence="9">C2H2-type domain-containing protein</fullName>
    </recommendedName>
</protein>
<feature type="compositionally biased region" description="Low complexity" evidence="8">
    <location>
        <begin position="367"/>
        <end position="376"/>
    </location>
</feature>
<feature type="compositionally biased region" description="Basic and acidic residues" evidence="8">
    <location>
        <begin position="81"/>
        <end position="99"/>
    </location>
</feature>
<dbReference type="PROSITE" id="PS00028">
    <property type="entry name" value="ZINC_FINGER_C2H2_1"/>
    <property type="match status" value="1"/>
</dbReference>
<dbReference type="GeneID" id="111252332"/>
<sequence length="823" mass="90857">MLAPRFQLEVGSRLELEEAGVWYPVRVIRTDSDRVLVHFEGWSPRHDRWIDRESRNIRGRRRQMMTRKKRSAVPSAPTSEDETKSKDKDRDKEKEKDKNSTAITAAPRERRSTTAAASAATAAAAQNQSFDNTAKDKDNGREPSNSNKESRTGGGSTTRTSSGASQRRLSGLIGNRRSGQQLKVGGVFRAGIRRTPRKSIDQVQEKEKELSPSKEKDTKDALSAQNDKARLHDSKDSRATRPMPEAQITVNPPTTAPPVGWAYEVVTKAEDLVPKKAFTINEDHNEFKCSRPNCNKSFRKEKLLASHLKHYHNLPETGELSQQKPQSPKRGANEASSSEDQPAAKRRRGRRSRNEIEEALRNKEQQEAIAKAKQAQSGIGASAKESKDMAADLGTESSSSTDISNATIVDHQLDQVEPQQQTTNVPDQGSILAGQHATCLATTVTTLITSEVTAPSTPITTLSTTTTPAVPPKTPLYGRVGQNRFVPIPEPLVLGREKRKVVKTERMQEAEGVLLRRTTQPRANTAASHGDVLARDTATSQKEHHNNRDRRRRSHPESHIQTKEKSVEEAASQADETVDVTLKHDQAVSDDDGATTPGAEKSGGQHFCNTNTSPHTSHYRLPQDSFVEKDMVHCMCDVDEESGLMMQCDICLCWQHGSCFGIENEQLVPERYVCVACSNARRVWASQAQKQAAFRAMTEGRLPGLAPGLPITPSPRFINLARVAEVMARLKRGMQGVERRVMRIAHDSNIPAMEKRILLAVAAGDVERAHRQLDACERIVEAIDRLAGDGGACSGTSEALILRSTVKSVLKDLAAVQRLTLYK</sequence>
<dbReference type="CDD" id="cd20104">
    <property type="entry name" value="MBT_PHF20L1-like"/>
    <property type="match status" value="1"/>
</dbReference>
<feature type="region of interest" description="Disordered" evidence="8">
    <location>
        <begin position="313"/>
        <end position="401"/>
    </location>
</feature>
<dbReference type="SMART" id="SM00249">
    <property type="entry name" value="PHD"/>
    <property type="match status" value="1"/>
</dbReference>
<dbReference type="GO" id="GO:0044545">
    <property type="term" value="C:NSL complex"/>
    <property type="evidence" value="ECO:0007669"/>
    <property type="project" value="TreeGrafter"/>
</dbReference>
<dbReference type="CDD" id="cd15549">
    <property type="entry name" value="PHD_PHF20_like"/>
    <property type="match status" value="1"/>
</dbReference>
<evidence type="ECO:0000256" key="2">
    <source>
        <dbReference type="ARBA" id="ARBA00022723"/>
    </source>
</evidence>
<keyword evidence="6" id="KW-0539">Nucleus</keyword>
<feature type="region of interest" description="Disordered" evidence="8">
    <location>
        <begin position="58"/>
        <end position="254"/>
    </location>
</feature>
<dbReference type="Proteomes" id="UP000594260">
    <property type="component" value="Unplaced"/>
</dbReference>
<dbReference type="InterPro" id="IPR013087">
    <property type="entry name" value="Znf_C2H2_type"/>
</dbReference>
<dbReference type="PROSITE" id="PS50157">
    <property type="entry name" value="ZINC_FINGER_C2H2_2"/>
    <property type="match status" value="1"/>
</dbReference>
<comment type="subcellular location">
    <subcellularLocation>
        <location evidence="1">Nucleus</location>
    </subcellularLocation>
</comment>